<dbReference type="Proteomes" id="UP000601435">
    <property type="component" value="Unassembled WGS sequence"/>
</dbReference>
<dbReference type="OrthoDB" id="18042at2759"/>
<feature type="non-terminal residue" evidence="1">
    <location>
        <position position="1"/>
    </location>
</feature>
<organism evidence="1 2">
    <name type="scientific">Symbiodinium necroappetens</name>
    <dbReference type="NCBI Taxonomy" id="1628268"/>
    <lineage>
        <taxon>Eukaryota</taxon>
        <taxon>Sar</taxon>
        <taxon>Alveolata</taxon>
        <taxon>Dinophyceae</taxon>
        <taxon>Suessiales</taxon>
        <taxon>Symbiodiniaceae</taxon>
        <taxon>Symbiodinium</taxon>
    </lineage>
</organism>
<dbReference type="EMBL" id="CAJNJA010050653">
    <property type="protein sequence ID" value="CAE7842095.1"/>
    <property type="molecule type" value="Genomic_DNA"/>
</dbReference>
<gene>
    <name evidence="1" type="ORF">SNEC2469_LOCUS25586</name>
</gene>
<comment type="caution">
    <text evidence="1">The sequence shown here is derived from an EMBL/GenBank/DDBJ whole genome shotgun (WGS) entry which is preliminary data.</text>
</comment>
<accession>A0A812ZYL6</accession>
<name>A0A812ZYL6_9DINO</name>
<keyword evidence="2" id="KW-1185">Reference proteome</keyword>
<evidence type="ECO:0000313" key="2">
    <source>
        <dbReference type="Proteomes" id="UP000601435"/>
    </source>
</evidence>
<dbReference type="AlphaFoldDB" id="A0A812ZYL6"/>
<sequence>VDTTFVKQLRLGFLARVLVRLERHRDPAGLRVVFKFANSDSEHLSTIFNLPFEEVDSWWTNVLQAATAPNLS</sequence>
<proteinExistence type="predicted"/>
<protein>
    <submittedName>
        <fullName evidence="1">Uncharacterized protein</fullName>
    </submittedName>
</protein>
<reference evidence="1" key="1">
    <citation type="submission" date="2021-02" db="EMBL/GenBank/DDBJ databases">
        <authorList>
            <person name="Dougan E. K."/>
            <person name="Rhodes N."/>
            <person name="Thang M."/>
            <person name="Chan C."/>
        </authorList>
    </citation>
    <scope>NUCLEOTIDE SEQUENCE</scope>
</reference>
<evidence type="ECO:0000313" key="1">
    <source>
        <dbReference type="EMBL" id="CAE7842095.1"/>
    </source>
</evidence>